<proteinExistence type="predicted"/>
<evidence type="ECO:0000313" key="1">
    <source>
        <dbReference type="EMBL" id="WGV29051.1"/>
    </source>
</evidence>
<evidence type="ECO:0000313" key="2">
    <source>
        <dbReference type="Proteomes" id="UP001223520"/>
    </source>
</evidence>
<dbReference type="AlphaFoldDB" id="A0AAJ6PCM9"/>
<dbReference type="KEGG" id="hbq:QI031_31320"/>
<organism evidence="1 2">
    <name type="scientific">Halotia branconii CENA392</name>
    <dbReference type="NCBI Taxonomy" id="1539056"/>
    <lineage>
        <taxon>Bacteria</taxon>
        <taxon>Bacillati</taxon>
        <taxon>Cyanobacteriota</taxon>
        <taxon>Cyanophyceae</taxon>
        <taxon>Nostocales</taxon>
        <taxon>Nodulariaceae</taxon>
        <taxon>Halotia</taxon>
    </lineage>
</organism>
<keyword evidence="1" id="KW-0614">Plasmid</keyword>
<dbReference type="RefSeq" id="WP_281486247.1">
    <property type="nucleotide sequence ID" value="NZ_CP124544.1"/>
</dbReference>
<sequence>MERRKKIEVDNYNAVSAAHAEQGINFGEQEMNSRMYASRTYTQRRKQMEQDLRNFEDADSLPFDKDTAF</sequence>
<gene>
    <name evidence="1" type="ORF">QI031_31320</name>
</gene>
<keyword evidence="2" id="KW-1185">Reference proteome</keyword>
<dbReference type="Proteomes" id="UP001223520">
    <property type="component" value="Plasmid unnamed1"/>
</dbReference>
<protein>
    <submittedName>
        <fullName evidence="1">Uncharacterized protein</fullName>
    </submittedName>
</protein>
<accession>A0AAJ6PCM9</accession>
<reference evidence="1 2" key="1">
    <citation type="journal article" date="2023" name="Limnol Oceanogr Lett">
        <title>Environmental adaptations by the intertidal Antarctic cyanobacterium Halotia branconii CENA392 as revealed using long-read genome sequencing.</title>
        <authorList>
            <person name="Dextro R.B."/>
            <person name="Delbaje E."/>
            <person name="Freitas P.N.N."/>
            <person name="Geraldes V."/>
            <person name="Pinto E."/>
            <person name="Long P.F."/>
            <person name="Fiore M.F."/>
        </authorList>
    </citation>
    <scope>NUCLEOTIDE SEQUENCE [LARGE SCALE GENOMIC DNA]</scope>
    <source>
        <strain evidence="1 2">CENA392</strain>
        <plasmid evidence="1 2">unnamed1</plasmid>
    </source>
</reference>
<name>A0AAJ6PCM9_9CYAN</name>
<dbReference type="EMBL" id="CP124544">
    <property type="protein sequence ID" value="WGV29051.1"/>
    <property type="molecule type" value="Genomic_DNA"/>
</dbReference>
<geneLocation type="plasmid" evidence="1 2">
    <name>unnamed1</name>
</geneLocation>